<gene>
    <name evidence="1" type="ORF">ABID44_000362</name>
</gene>
<keyword evidence="2" id="KW-1185">Reference proteome</keyword>
<keyword evidence="1" id="KW-0378">Hydrolase</keyword>
<dbReference type="Gene3D" id="3.40.50.1240">
    <property type="entry name" value="Phosphoglycerate mutase-like"/>
    <property type="match status" value="1"/>
</dbReference>
<dbReference type="EMBL" id="JBEPMN010000001">
    <property type="protein sequence ID" value="MET3660062.1"/>
    <property type="molecule type" value="Genomic_DNA"/>
</dbReference>
<dbReference type="SUPFAM" id="SSF53254">
    <property type="entry name" value="Phosphoglycerate mutase-like"/>
    <property type="match status" value="1"/>
</dbReference>
<evidence type="ECO:0000313" key="1">
    <source>
        <dbReference type="EMBL" id="MET3660062.1"/>
    </source>
</evidence>
<name>A0ABV2KGQ7_9HYPH</name>
<dbReference type="Pfam" id="PF00300">
    <property type="entry name" value="His_Phos_1"/>
    <property type="match status" value="1"/>
</dbReference>
<protein>
    <submittedName>
        <fullName evidence="1">Phosphohistidine phosphatase</fullName>
        <ecNumber evidence="1">3.1.3.-</ecNumber>
    </submittedName>
</protein>
<sequence>MRQLFLLRHAKSGWNDPALEDFHRPLAPRGRKAAPLMGREMARRGWLPDLALVSSAARTRETWELAGAQLPVPCPTQFTETIYEAAPWRILAEINNVPDEVGSLLVVGHNPGLELLAKMLADPSSDNSVLDRLSAKFPTAAIARLEVDPDWAELAAGSARLADFISPKDLG</sequence>
<dbReference type="InterPro" id="IPR029033">
    <property type="entry name" value="His_PPase_superfam"/>
</dbReference>
<accession>A0ABV2KGQ7</accession>
<dbReference type="EC" id="3.1.3.-" evidence="1"/>
<dbReference type="PANTHER" id="PTHR47623:SF1">
    <property type="entry name" value="OS09G0287300 PROTEIN"/>
    <property type="match status" value="1"/>
</dbReference>
<proteinExistence type="predicted"/>
<dbReference type="Proteomes" id="UP001549143">
    <property type="component" value="Unassembled WGS sequence"/>
</dbReference>
<dbReference type="RefSeq" id="WP_354149971.1">
    <property type="nucleotide sequence ID" value="NZ_JBEPMN010000001.1"/>
</dbReference>
<dbReference type="InterPro" id="IPR013078">
    <property type="entry name" value="His_Pase_superF_clade-1"/>
</dbReference>
<dbReference type="GO" id="GO:0016787">
    <property type="term" value="F:hydrolase activity"/>
    <property type="evidence" value="ECO:0007669"/>
    <property type="project" value="UniProtKB-KW"/>
</dbReference>
<dbReference type="CDD" id="cd07067">
    <property type="entry name" value="HP_PGM_like"/>
    <property type="match status" value="1"/>
</dbReference>
<organism evidence="1 2">
    <name type="scientific">Aquamicrobium ahrensii</name>
    <dbReference type="NCBI Taxonomy" id="469551"/>
    <lineage>
        <taxon>Bacteria</taxon>
        <taxon>Pseudomonadati</taxon>
        <taxon>Pseudomonadota</taxon>
        <taxon>Alphaproteobacteria</taxon>
        <taxon>Hyphomicrobiales</taxon>
        <taxon>Phyllobacteriaceae</taxon>
        <taxon>Aquamicrobium</taxon>
    </lineage>
</organism>
<comment type="caution">
    <text evidence="1">The sequence shown here is derived from an EMBL/GenBank/DDBJ whole genome shotgun (WGS) entry which is preliminary data.</text>
</comment>
<evidence type="ECO:0000313" key="2">
    <source>
        <dbReference type="Proteomes" id="UP001549143"/>
    </source>
</evidence>
<reference evidence="1 2" key="1">
    <citation type="submission" date="2024-06" db="EMBL/GenBank/DDBJ databases">
        <title>Genomic Encyclopedia of Type Strains, Phase IV (KMG-IV): sequencing the most valuable type-strain genomes for metagenomic binning, comparative biology and taxonomic classification.</title>
        <authorList>
            <person name="Goeker M."/>
        </authorList>
    </citation>
    <scope>NUCLEOTIDE SEQUENCE [LARGE SCALE GENOMIC DNA]</scope>
    <source>
        <strain evidence="1 2">DSM 19730</strain>
    </source>
</reference>
<dbReference type="PANTHER" id="PTHR47623">
    <property type="entry name" value="OS09G0287300 PROTEIN"/>
    <property type="match status" value="1"/>
</dbReference>